<reference evidence="2" key="1">
    <citation type="submission" date="2020-10" db="EMBL/GenBank/DDBJ databases">
        <title>Genome Sequence of Monilinia vaccinii-corymbosi Sheds Light on Mummy Berry Disease Infection of Blueberry and Mating Type.</title>
        <authorList>
            <person name="Yow A.G."/>
            <person name="Zhang Y."/>
            <person name="Bansal K."/>
            <person name="Eacker S.M."/>
            <person name="Sullivan S."/>
            <person name="Liachko I."/>
            <person name="Cubeta M.A."/>
            <person name="Rollins J.A."/>
            <person name="Ashrafi H."/>
        </authorList>
    </citation>
    <scope>NUCLEOTIDE SEQUENCE</scope>
    <source>
        <strain evidence="2">RL-1</strain>
    </source>
</reference>
<dbReference type="Proteomes" id="UP000672032">
    <property type="component" value="Chromosome 8"/>
</dbReference>
<evidence type="ECO:0000313" key="2">
    <source>
        <dbReference type="EMBL" id="QSZ37421.1"/>
    </source>
</evidence>
<gene>
    <name evidence="2" type="ORF">DSL72_009519</name>
</gene>
<evidence type="ECO:0000256" key="1">
    <source>
        <dbReference type="SAM" id="MobiDB-lite"/>
    </source>
</evidence>
<name>A0A8A3PRF4_9HELO</name>
<feature type="region of interest" description="Disordered" evidence="1">
    <location>
        <begin position="1"/>
        <end position="26"/>
    </location>
</feature>
<organism evidence="2 3">
    <name type="scientific">Monilinia vaccinii-corymbosi</name>
    <dbReference type="NCBI Taxonomy" id="61207"/>
    <lineage>
        <taxon>Eukaryota</taxon>
        <taxon>Fungi</taxon>
        <taxon>Dikarya</taxon>
        <taxon>Ascomycota</taxon>
        <taxon>Pezizomycotina</taxon>
        <taxon>Leotiomycetes</taxon>
        <taxon>Helotiales</taxon>
        <taxon>Sclerotiniaceae</taxon>
        <taxon>Monilinia</taxon>
    </lineage>
</organism>
<feature type="compositionally biased region" description="Polar residues" evidence="1">
    <location>
        <begin position="1"/>
        <end position="15"/>
    </location>
</feature>
<keyword evidence="3" id="KW-1185">Reference proteome</keyword>
<dbReference type="EMBL" id="CP063412">
    <property type="protein sequence ID" value="QSZ37421.1"/>
    <property type="molecule type" value="Genomic_DNA"/>
</dbReference>
<protein>
    <submittedName>
        <fullName evidence="2">Uncharacterized protein</fullName>
    </submittedName>
</protein>
<evidence type="ECO:0000313" key="3">
    <source>
        <dbReference type="Proteomes" id="UP000672032"/>
    </source>
</evidence>
<proteinExistence type="predicted"/>
<dbReference type="AlphaFoldDB" id="A0A8A3PRF4"/>
<dbReference type="OrthoDB" id="3478170at2759"/>
<sequence>MPGTSELTETTSSINDPVDGKPKRTNSWDTRDAIAYDVSLQELSKTERKKVIEGNYTCVKIPKRHQDQMFSQLGSLGFKVALERYRGNIDEIWVKGIAQHVL</sequence>
<accession>A0A8A3PRF4</accession>